<evidence type="ECO:0000313" key="5">
    <source>
        <dbReference type="Proteomes" id="UP000251314"/>
    </source>
</evidence>
<name>A0A329T3P7_9STRA</name>
<dbReference type="Proteomes" id="UP000251314">
    <property type="component" value="Unassembled WGS sequence"/>
</dbReference>
<dbReference type="EMBL" id="RCML01000041">
    <property type="protein sequence ID" value="KAG2996035.1"/>
    <property type="molecule type" value="Genomic_DNA"/>
</dbReference>
<protein>
    <submittedName>
        <fullName evidence="4">Uncharacterized protein</fullName>
    </submittedName>
</protein>
<dbReference type="VEuPathDB" id="FungiDB:PC110_g1241"/>
<accession>A0A329T3P7</accession>
<dbReference type="Proteomes" id="UP000736787">
    <property type="component" value="Unassembled WGS sequence"/>
</dbReference>
<proteinExistence type="predicted"/>
<evidence type="ECO:0000313" key="3">
    <source>
        <dbReference type="EMBL" id="KAG3225521.1"/>
    </source>
</evidence>
<sequence length="145" mass="15854">MPAASKNPKPFRKRIHLAKQQELEICELHTKIPDATNVTLAALAHTKLSLARAPPPHVIGRVLKSAMTLQGLSADCLARKKARPKFQLQLNQTVVEFALMCDEVQLSLSLSLSEEMIMVLARTLARRLSIPESSLVVAAPSSNPV</sequence>
<reference evidence="1" key="2">
    <citation type="submission" date="2018-10" db="EMBL/GenBank/DDBJ databases">
        <title>Effector identification in a new, highly contiguous assembly of the strawberry crown rot pathogen Phytophthora cactorum.</title>
        <authorList>
            <person name="Armitage A.D."/>
            <person name="Nellist C.F."/>
            <person name="Bates H."/>
            <person name="Vickerstaff R.J."/>
            <person name="Harrison R.J."/>
        </authorList>
    </citation>
    <scope>NUCLEOTIDE SEQUENCE</scope>
    <source>
        <strain evidence="1">4040</strain>
        <strain evidence="2">P415</strain>
        <strain evidence="3">P421</strain>
    </source>
</reference>
<evidence type="ECO:0000313" key="2">
    <source>
        <dbReference type="EMBL" id="KAG2996035.1"/>
    </source>
</evidence>
<keyword evidence="5" id="KW-1185">Reference proteome</keyword>
<evidence type="ECO:0000313" key="1">
    <source>
        <dbReference type="EMBL" id="KAG2948645.1"/>
    </source>
</evidence>
<dbReference type="EMBL" id="RCMV01000081">
    <property type="protein sequence ID" value="KAG3225521.1"/>
    <property type="molecule type" value="Genomic_DNA"/>
</dbReference>
<dbReference type="AlphaFoldDB" id="A0A329T3P7"/>
<organism evidence="4 5">
    <name type="scientific">Phytophthora cactorum</name>
    <dbReference type="NCBI Taxonomy" id="29920"/>
    <lineage>
        <taxon>Eukaryota</taxon>
        <taxon>Sar</taxon>
        <taxon>Stramenopiles</taxon>
        <taxon>Oomycota</taxon>
        <taxon>Peronosporomycetes</taxon>
        <taxon>Peronosporales</taxon>
        <taxon>Peronosporaceae</taxon>
        <taxon>Phytophthora</taxon>
    </lineage>
</organism>
<dbReference type="Proteomes" id="UP000697107">
    <property type="component" value="Unassembled WGS sequence"/>
</dbReference>
<evidence type="ECO:0000313" key="4">
    <source>
        <dbReference type="EMBL" id="RAW42522.1"/>
    </source>
</evidence>
<dbReference type="EMBL" id="RCMK01000106">
    <property type="protein sequence ID" value="KAG2948645.1"/>
    <property type="molecule type" value="Genomic_DNA"/>
</dbReference>
<dbReference type="OrthoDB" id="120604at2759"/>
<dbReference type="Proteomes" id="UP000760860">
    <property type="component" value="Unassembled WGS sequence"/>
</dbReference>
<reference evidence="4 5" key="1">
    <citation type="submission" date="2018-01" db="EMBL/GenBank/DDBJ databases">
        <title>Draft genome of the strawberry crown rot pathogen Phytophthora cactorum.</title>
        <authorList>
            <person name="Armitage A.D."/>
            <person name="Lysoe E."/>
            <person name="Nellist C.F."/>
            <person name="Harrison R.J."/>
            <person name="Brurberg M.B."/>
        </authorList>
    </citation>
    <scope>NUCLEOTIDE SEQUENCE [LARGE SCALE GENOMIC DNA]</scope>
    <source>
        <strain evidence="4 5">10300</strain>
    </source>
</reference>
<dbReference type="EMBL" id="MJFZ01000014">
    <property type="protein sequence ID" value="RAW42522.1"/>
    <property type="molecule type" value="Genomic_DNA"/>
</dbReference>
<comment type="caution">
    <text evidence="4">The sequence shown here is derived from an EMBL/GenBank/DDBJ whole genome shotgun (WGS) entry which is preliminary data.</text>
</comment>
<gene>
    <name evidence="4" type="ORF">PC110_g1241</name>
    <name evidence="1" type="ORF">PC117_g5858</name>
    <name evidence="2" type="ORF">PC118_g2687</name>
    <name evidence="3" type="ORF">PC129_g3851</name>
</gene>